<dbReference type="Proteomes" id="UP001469553">
    <property type="component" value="Unassembled WGS sequence"/>
</dbReference>
<comment type="caution">
    <text evidence="1">The sequence shown here is derived from an EMBL/GenBank/DDBJ whole genome shotgun (WGS) entry which is preliminary data.</text>
</comment>
<proteinExistence type="predicted"/>
<name>A0ABV0ZFC8_9TELE</name>
<dbReference type="EMBL" id="JAHRIP010059670">
    <property type="protein sequence ID" value="MEQ2304605.1"/>
    <property type="molecule type" value="Genomic_DNA"/>
</dbReference>
<evidence type="ECO:0000313" key="2">
    <source>
        <dbReference type="Proteomes" id="UP001469553"/>
    </source>
</evidence>
<accession>A0ABV0ZFC8</accession>
<reference evidence="1 2" key="1">
    <citation type="submission" date="2021-06" db="EMBL/GenBank/DDBJ databases">
        <authorList>
            <person name="Palmer J.M."/>
        </authorList>
    </citation>
    <scope>NUCLEOTIDE SEQUENCE [LARGE SCALE GENOMIC DNA]</scope>
    <source>
        <strain evidence="1 2">AS_MEX2019</strain>
        <tissue evidence="1">Muscle</tissue>
    </source>
</reference>
<organism evidence="1 2">
    <name type="scientific">Ameca splendens</name>
    <dbReference type="NCBI Taxonomy" id="208324"/>
    <lineage>
        <taxon>Eukaryota</taxon>
        <taxon>Metazoa</taxon>
        <taxon>Chordata</taxon>
        <taxon>Craniata</taxon>
        <taxon>Vertebrata</taxon>
        <taxon>Euteleostomi</taxon>
        <taxon>Actinopterygii</taxon>
        <taxon>Neopterygii</taxon>
        <taxon>Teleostei</taxon>
        <taxon>Neoteleostei</taxon>
        <taxon>Acanthomorphata</taxon>
        <taxon>Ovalentaria</taxon>
        <taxon>Atherinomorphae</taxon>
        <taxon>Cyprinodontiformes</taxon>
        <taxon>Goodeidae</taxon>
        <taxon>Ameca</taxon>
    </lineage>
</organism>
<keyword evidence="2" id="KW-1185">Reference proteome</keyword>
<evidence type="ECO:0000313" key="1">
    <source>
        <dbReference type="EMBL" id="MEQ2304605.1"/>
    </source>
</evidence>
<gene>
    <name evidence="1" type="ORF">AMECASPLE_028899</name>
</gene>
<feature type="non-terminal residue" evidence="1">
    <location>
        <position position="1"/>
    </location>
</feature>
<protein>
    <submittedName>
        <fullName evidence="1">Uncharacterized protein</fullName>
    </submittedName>
</protein>
<sequence length="55" mass="6127">IGGRDCTVNFLFIKGTLEKAKFGLLNGQRNWSSAHSFYLAMDKVRVRAEGPSILL</sequence>